<evidence type="ECO:0000259" key="2">
    <source>
        <dbReference type="Pfam" id="PF05433"/>
    </source>
</evidence>
<accession>D0L3T7</accession>
<dbReference type="InterPro" id="IPR008816">
    <property type="entry name" value="Gly_zipper_2TM_dom"/>
</dbReference>
<dbReference type="RefSeq" id="WP_012835593.1">
    <property type="nucleotide sequence ID" value="NC_013441.1"/>
</dbReference>
<dbReference type="Pfam" id="PF05433">
    <property type="entry name" value="Rick_17kDa_Anti"/>
    <property type="match status" value="1"/>
</dbReference>
<feature type="region of interest" description="Disordered" evidence="1">
    <location>
        <begin position="1"/>
        <end position="33"/>
    </location>
</feature>
<dbReference type="AlphaFoldDB" id="D0L3T7"/>
<dbReference type="Proteomes" id="UP000001219">
    <property type="component" value="Chromosome"/>
</dbReference>
<keyword evidence="4" id="KW-1185">Reference proteome</keyword>
<feature type="compositionally biased region" description="Basic and acidic residues" evidence="1">
    <location>
        <begin position="298"/>
        <end position="309"/>
    </location>
</feature>
<dbReference type="STRING" id="526226.Gbro_3914"/>
<dbReference type="KEGG" id="gbr:Gbro_3914"/>
<proteinExistence type="predicted"/>
<evidence type="ECO:0000313" key="4">
    <source>
        <dbReference type="Proteomes" id="UP000001219"/>
    </source>
</evidence>
<dbReference type="EMBL" id="CP001802">
    <property type="protein sequence ID" value="ACY23090.1"/>
    <property type="molecule type" value="Genomic_DNA"/>
</dbReference>
<organism evidence="3 4">
    <name type="scientific">Gordonia bronchialis (strain ATCC 25592 / DSM 43247 / BCRC 13721 / JCM 3198 / KCTC 3076 / NBRC 16047 / NCTC 10667)</name>
    <name type="common">Rhodococcus bronchialis</name>
    <dbReference type="NCBI Taxonomy" id="526226"/>
    <lineage>
        <taxon>Bacteria</taxon>
        <taxon>Bacillati</taxon>
        <taxon>Actinomycetota</taxon>
        <taxon>Actinomycetes</taxon>
        <taxon>Mycobacteriales</taxon>
        <taxon>Gordoniaceae</taxon>
        <taxon>Gordonia</taxon>
    </lineage>
</organism>
<reference evidence="3 4" key="2">
    <citation type="journal article" date="2010" name="Stand. Genomic Sci.">
        <title>Complete genome sequence of Gordonia bronchialis type strain (3410).</title>
        <authorList>
            <person name="Ivanova N."/>
            <person name="Sikorski J."/>
            <person name="Jando M."/>
            <person name="Lapidus A."/>
            <person name="Nolan M."/>
            <person name="Lucas S."/>
            <person name="Del Rio T.G."/>
            <person name="Tice H."/>
            <person name="Copeland A."/>
            <person name="Cheng J.F."/>
            <person name="Chen F."/>
            <person name="Bruce D."/>
            <person name="Goodwin L."/>
            <person name="Pitluck S."/>
            <person name="Mavromatis K."/>
            <person name="Ovchinnikova G."/>
            <person name="Pati A."/>
            <person name="Chen A."/>
            <person name="Palaniappan K."/>
            <person name="Land M."/>
            <person name="Hauser L."/>
            <person name="Chang Y.J."/>
            <person name="Jeffries C.D."/>
            <person name="Chain P."/>
            <person name="Saunders E."/>
            <person name="Han C."/>
            <person name="Detter J.C."/>
            <person name="Brettin T."/>
            <person name="Rohde M."/>
            <person name="Goker M."/>
            <person name="Bristow J."/>
            <person name="Eisen J.A."/>
            <person name="Markowitz V."/>
            <person name="Hugenholtz P."/>
            <person name="Klenk H.P."/>
            <person name="Kyrpides N.C."/>
        </authorList>
    </citation>
    <scope>NUCLEOTIDE SEQUENCE [LARGE SCALE GENOMIC DNA]</scope>
    <source>
        <strain evidence="4">ATCC 25592 / DSM 43247 / BCRC 13721 / JCM 3198 / KCTC 3076 / NBRC 16047 / NCTC 10667</strain>
    </source>
</reference>
<feature type="compositionally biased region" description="Pro residues" evidence="1">
    <location>
        <begin position="22"/>
        <end position="33"/>
    </location>
</feature>
<protein>
    <recommendedName>
        <fullName evidence="2">Glycine zipper 2TM domain-containing protein</fullName>
    </recommendedName>
</protein>
<evidence type="ECO:0000313" key="3">
    <source>
        <dbReference type="EMBL" id="ACY23090.1"/>
    </source>
</evidence>
<gene>
    <name evidence="3" type="ordered locus">Gbro_3914</name>
</gene>
<name>D0L3T7_GORB4</name>
<feature type="region of interest" description="Disordered" evidence="1">
    <location>
        <begin position="271"/>
        <end position="309"/>
    </location>
</feature>
<reference evidence="4" key="1">
    <citation type="submission" date="2009-10" db="EMBL/GenBank/DDBJ databases">
        <title>The complete chromosome of Gordonia bronchialis DSM 43247.</title>
        <authorList>
            <consortium name="US DOE Joint Genome Institute (JGI-PGF)"/>
            <person name="Lucas S."/>
            <person name="Copeland A."/>
            <person name="Lapidus A."/>
            <person name="Glavina del Rio T."/>
            <person name="Dalin E."/>
            <person name="Tice H."/>
            <person name="Bruce D."/>
            <person name="Goodwin L."/>
            <person name="Pitluck S."/>
            <person name="Kyrpides N."/>
            <person name="Mavromatis K."/>
            <person name="Ivanova N."/>
            <person name="Ovchinnikova G."/>
            <person name="Saunders E."/>
            <person name="Brettin T."/>
            <person name="Detter J.C."/>
            <person name="Han C."/>
            <person name="Larimer F."/>
            <person name="Land M."/>
            <person name="Hauser L."/>
            <person name="Markowitz V."/>
            <person name="Cheng J.-F."/>
            <person name="Hugenholtz P."/>
            <person name="Woyke T."/>
            <person name="Wu D."/>
            <person name="Jando M."/>
            <person name="Schneider S."/>
            <person name="Goeker M."/>
            <person name="Klenk H.-P."/>
            <person name="Eisen J.A."/>
        </authorList>
    </citation>
    <scope>NUCLEOTIDE SEQUENCE [LARGE SCALE GENOMIC DNA]</scope>
    <source>
        <strain evidence="4">ATCC 25592 / DSM 43247 / BCRC 13721 / JCM 3198 / KCTC 3076 / NBRC 16047 / NCTC 10667</strain>
    </source>
</reference>
<feature type="compositionally biased region" description="Basic and acidic residues" evidence="1">
    <location>
        <begin position="275"/>
        <end position="285"/>
    </location>
</feature>
<dbReference type="eggNOG" id="ENOG5033RMD">
    <property type="taxonomic scope" value="Bacteria"/>
</dbReference>
<sequence>MPPQSRDYDTQYDPIVNRPHTPRPAAPVRPIAPPENKIRVGNVVADIPAGMSQRDVNSINAWSAYGEAKIAQGLISLGVPKDEASRRAAATIIGVMSGGVAGAAVLGIPAAVVGTVGGAAVGAGVGAVIGSLPPFGPTGTVPGALIGAGVGAVVGGVGLGTVGAVTGGVIGGTMGGLLAYALGAGDPGAHPTEPWKAPPRDQPQTPRQRAGHQPDQFRYQLPAEHARRAGLPAVEYTVNYRGDVHIELGATAFGWSVEQALAPYALIGGPQAEQNSRERTRRNSESIENIIPGAHIDWPQEHPGPRHRA</sequence>
<feature type="domain" description="Glycine zipper 2TM" evidence="2">
    <location>
        <begin position="117"/>
        <end position="156"/>
    </location>
</feature>
<evidence type="ECO:0000256" key="1">
    <source>
        <dbReference type="SAM" id="MobiDB-lite"/>
    </source>
</evidence>
<dbReference type="HOGENOM" id="CLU_061537_0_0_11"/>
<feature type="region of interest" description="Disordered" evidence="1">
    <location>
        <begin position="188"/>
        <end position="213"/>
    </location>
</feature>